<dbReference type="EMBL" id="OU963904">
    <property type="protein sequence ID" value="CAH0398379.1"/>
    <property type="molecule type" value="Genomic_DNA"/>
</dbReference>
<dbReference type="Proteomes" id="UP001153292">
    <property type="component" value="Chromosome 11"/>
</dbReference>
<dbReference type="Pfam" id="PF13906">
    <property type="entry name" value="AA_permease_C"/>
    <property type="match status" value="1"/>
</dbReference>
<protein>
    <recommendedName>
        <fullName evidence="8">Cationic amino acid transporter C-terminal domain-containing protein</fullName>
    </recommendedName>
</protein>
<dbReference type="Pfam" id="PF13520">
    <property type="entry name" value="AA_permease_2"/>
    <property type="match status" value="1"/>
</dbReference>
<feature type="region of interest" description="Disordered" evidence="6">
    <location>
        <begin position="551"/>
        <end position="580"/>
    </location>
</feature>
<feature type="transmembrane region" description="Helical" evidence="7">
    <location>
        <begin position="638"/>
        <end position="660"/>
    </location>
</feature>
<feature type="region of interest" description="Disordered" evidence="6">
    <location>
        <begin position="37"/>
        <end position="75"/>
    </location>
</feature>
<dbReference type="InterPro" id="IPR002293">
    <property type="entry name" value="AA/rel_permease1"/>
</dbReference>
<feature type="transmembrane region" description="Helical" evidence="7">
    <location>
        <begin position="196"/>
        <end position="217"/>
    </location>
</feature>
<feature type="region of interest" description="Disordered" evidence="6">
    <location>
        <begin position="757"/>
        <end position="782"/>
    </location>
</feature>
<dbReference type="PANTHER" id="PTHR43243:SF4">
    <property type="entry name" value="CATIONIC AMINO ACID TRANSPORTER 4"/>
    <property type="match status" value="1"/>
</dbReference>
<sequence>MPTVPPPVHCGGLLGRARVASSVAPFFAGQNYKEGLPSRSPSVAGTADAMPVSEGPRVGSWDGRSQGAPPSSPTRPPNLLVPAYLIANSHNVWENRFDARAVLPVVIVGQPIANIVSWLENKQANMPGARHKILGHVLSGFCHKMNRRKPIHGDALDTPLNRCLTTIDITLLGVGHMVGAGIYVLTGTVARHMAGPATALSFLLAGVTSTLAALCYAEFGTRIPRAGSAYAYTYVSIGEFWAFIIGWNIVLEYMIGAASVARAWSGYLDAMLDGAISNATVSITGELHETLLSRYPDVLAFLICIVASLILAVGVKTSAYINNGLTILNLLVISLVIFLGFYYADIGNWSAKNGGFMPYGFSGVLAGAATCFYAFVGFDSISASSEEAKDPSRSIPIATILSMAIVAFGYILVAIALTLMVPYKTINPEAALPAALGAVHADWAKYAVAVGAVCGMTTTLLGSLFSLPRCLYAMSTDGLLFGFLSDVNNKSQIPIANLIISGFSSALIALLFDLEKLVEFMSIGTLLAYTIVSAAVIILRYRPAPTVEDKSFGVPQLDSPMDREDSSATGTPATEGSSSSEMFEALTVGRLRPQYAWLEPLAGGRSPGSAVSGCVYTFTAAAAALCAHNHFLAEPAGLWALLPDFVLNLIIIACLVIIHAHQQSPTRLPFRVPWVPLLPAVSVLLNVELMVNLNALTWARFAIWMTFGLLLYFLYGIHHSKLGEGVTGLLSRSGSGGGNNGGWGAVEKTSALARRVGRLGRGSKSDDRKPIICDDEHDRREP</sequence>
<evidence type="ECO:0000256" key="4">
    <source>
        <dbReference type="ARBA" id="ARBA00022989"/>
    </source>
</evidence>
<evidence type="ECO:0000313" key="10">
    <source>
        <dbReference type="Proteomes" id="UP001153292"/>
    </source>
</evidence>
<keyword evidence="2" id="KW-0813">Transport</keyword>
<reference evidence="9" key="1">
    <citation type="submission" date="2021-12" db="EMBL/GenBank/DDBJ databases">
        <authorList>
            <person name="King R."/>
        </authorList>
    </citation>
    <scope>NUCLEOTIDE SEQUENCE</scope>
</reference>
<feature type="transmembrane region" description="Helical" evidence="7">
    <location>
        <begin position="356"/>
        <end position="376"/>
    </location>
</feature>
<evidence type="ECO:0000256" key="3">
    <source>
        <dbReference type="ARBA" id="ARBA00022692"/>
    </source>
</evidence>
<proteinExistence type="predicted"/>
<gene>
    <name evidence="9" type="ORF">CHILSU_LOCUS1498</name>
</gene>
<feature type="transmembrane region" description="Helical" evidence="7">
    <location>
        <begin position="443"/>
        <end position="465"/>
    </location>
</feature>
<evidence type="ECO:0000256" key="5">
    <source>
        <dbReference type="ARBA" id="ARBA00023136"/>
    </source>
</evidence>
<feature type="transmembrane region" description="Helical" evidence="7">
    <location>
        <begin position="697"/>
        <end position="715"/>
    </location>
</feature>
<feature type="transmembrane region" description="Helical" evidence="7">
    <location>
        <begin position="327"/>
        <end position="344"/>
    </location>
</feature>
<feature type="transmembrane region" description="Helical" evidence="7">
    <location>
        <begin position="298"/>
        <end position="315"/>
    </location>
</feature>
<dbReference type="Gene3D" id="1.20.1740.10">
    <property type="entry name" value="Amino acid/polyamine transporter I"/>
    <property type="match status" value="2"/>
</dbReference>
<feature type="domain" description="Cationic amino acid transporter C-terminal" evidence="8">
    <location>
        <begin position="670"/>
        <end position="720"/>
    </location>
</feature>
<keyword evidence="5 7" id="KW-0472">Membrane</keyword>
<feature type="compositionally biased region" description="Polar residues" evidence="6">
    <location>
        <begin position="567"/>
        <end position="580"/>
    </location>
</feature>
<feature type="compositionally biased region" description="Basic and acidic residues" evidence="6">
    <location>
        <begin position="763"/>
        <end position="782"/>
    </location>
</feature>
<feature type="transmembrane region" description="Helical" evidence="7">
    <location>
        <begin position="495"/>
        <end position="514"/>
    </location>
</feature>
<feature type="transmembrane region" description="Helical" evidence="7">
    <location>
        <begin position="672"/>
        <end position="691"/>
    </location>
</feature>
<name>A0ABN8ARP5_CHISP</name>
<feature type="transmembrane region" description="Helical" evidence="7">
    <location>
        <begin position="520"/>
        <end position="541"/>
    </location>
</feature>
<evidence type="ECO:0000256" key="2">
    <source>
        <dbReference type="ARBA" id="ARBA00022448"/>
    </source>
</evidence>
<keyword evidence="10" id="KW-1185">Reference proteome</keyword>
<evidence type="ECO:0000256" key="6">
    <source>
        <dbReference type="SAM" id="MobiDB-lite"/>
    </source>
</evidence>
<feature type="transmembrane region" description="Helical" evidence="7">
    <location>
        <begin position="169"/>
        <end position="190"/>
    </location>
</feature>
<accession>A0ABN8ARP5</accession>
<feature type="transmembrane region" description="Helical" evidence="7">
    <location>
        <begin position="229"/>
        <end position="250"/>
    </location>
</feature>
<evidence type="ECO:0000256" key="1">
    <source>
        <dbReference type="ARBA" id="ARBA00004141"/>
    </source>
</evidence>
<dbReference type="PANTHER" id="PTHR43243">
    <property type="entry name" value="INNER MEMBRANE TRANSPORTER YGJI-RELATED"/>
    <property type="match status" value="1"/>
</dbReference>
<organism evidence="9 10">
    <name type="scientific">Chilo suppressalis</name>
    <name type="common">Asiatic rice borer moth</name>
    <dbReference type="NCBI Taxonomy" id="168631"/>
    <lineage>
        <taxon>Eukaryota</taxon>
        <taxon>Metazoa</taxon>
        <taxon>Ecdysozoa</taxon>
        <taxon>Arthropoda</taxon>
        <taxon>Hexapoda</taxon>
        <taxon>Insecta</taxon>
        <taxon>Pterygota</taxon>
        <taxon>Neoptera</taxon>
        <taxon>Endopterygota</taxon>
        <taxon>Lepidoptera</taxon>
        <taxon>Glossata</taxon>
        <taxon>Ditrysia</taxon>
        <taxon>Pyraloidea</taxon>
        <taxon>Crambidae</taxon>
        <taxon>Crambinae</taxon>
        <taxon>Chilo</taxon>
    </lineage>
</organism>
<evidence type="ECO:0000256" key="7">
    <source>
        <dbReference type="SAM" id="Phobius"/>
    </source>
</evidence>
<feature type="transmembrane region" description="Helical" evidence="7">
    <location>
        <begin position="397"/>
        <end position="423"/>
    </location>
</feature>
<evidence type="ECO:0000259" key="8">
    <source>
        <dbReference type="Pfam" id="PF13906"/>
    </source>
</evidence>
<keyword evidence="3 7" id="KW-0812">Transmembrane</keyword>
<comment type="subcellular location">
    <subcellularLocation>
        <location evidence="1">Membrane</location>
        <topology evidence="1">Multi-pass membrane protein</topology>
    </subcellularLocation>
</comment>
<keyword evidence="4 7" id="KW-1133">Transmembrane helix</keyword>
<evidence type="ECO:0000313" key="9">
    <source>
        <dbReference type="EMBL" id="CAH0398379.1"/>
    </source>
</evidence>
<dbReference type="InterPro" id="IPR029485">
    <property type="entry name" value="CAT_C"/>
</dbReference>